<gene>
    <name evidence="2" type="ORF">DPMN_036322</name>
</gene>
<dbReference type="Proteomes" id="UP000828390">
    <property type="component" value="Unassembled WGS sequence"/>
</dbReference>
<dbReference type="EMBL" id="JAIWYP010000002">
    <property type="protein sequence ID" value="KAH3873096.1"/>
    <property type="molecule type" value="Genomic_DNA"/>
</dbReference>
<keyword evidence="3" id="KW-1185">Reference proteome</keyword>
<reference evidence="2" key="1">
    <citation type="journal article" date="2019" name="bioRxiv">
        <title>The Genome of the Zebra Mussel, Dreissena polymorpha: A Resource for Invasive Species Research.</title>
        <authorList>
            <person name="McCartney M.A."/>
            <person name="Auch B."/>
            <person name="Kono T."/>
            <person name="Mallez S."/>
            <person name="Zhang Y."/>
            <person name="Obille A."/>
            <person name="Becker A."/>
            <person name="Abrahante J.E."/>
            <person name="Garbe J."/>
            <person name="Badalamenti J.P."/>
            <person name="Herman A."/>
            <person name="Mangelson H."/>
            <person name="Liachko I."/>
            <person name="Sullivan S."/>
            <person name="Sone E.D."/>
            <person name="Koren S."/>
            <person name="Silverstein K.A.T."/>
            <person name="Beckman K.B."/>
            <person name="Gohl D.M."/>
        </authorList>
    </citation>
    <scope>NUCLEOTIDE SEQUENCE</scope>
    <source>
        <strain evidence="2">Duluth1</strain>
        <tissue evidence="2">Whole animal</tissue>
    </source>
</reference>
<comment type="caution">
    <text evidence="2">The sequence shown here is derived from an EMBL/GenBank/DDBJ whole genome shotgun (WGS) entry which is preliminary data.</text>
</comment>
<protein>
    <submittedName>
        <fullName evidence="2">Uncharacterized protein</fullName>
    </submittedName>
</protein>
<reference evidence="2" key="2">
    <citation type="submission" date="2020-11" db="EMBL/GenBank/DDBJ databases">
        <authorList>
            <person name="McCartney M.A."/>
            <person name="Auch B."/>
            <person name="Kono T."/>
            <person name="Mallez S."/>
            <person name="Becker A."/>
            <person name="Gohl D.M."/>
            <person name="Silverstein K.A.T."/>
            <person name="Koren S."/>
            <person name="Bechman K.B."/>
            <person name="Herman A."/>
            <person name="Abrahante J.E."/>
            <person name="Garbe J."/>
        </authorList>
    </citation>
    <scope>NUCLEOTIDE SEQUENCE</scope>
    <source>
        <strain evidence="2">Duluth1</strain>
        <tissue evidence="2">Whole animal</tissue>
    </source>
</reference>
<evidence type="ECO:0000256" key="1">
    <source>
        <dbReference type="SAM" id="MobiDB-lite"/>
    </source>
</evidence>
<feature type="compositionally biased region" description="Basic and acidic residues" evidence="1">
    <location>
        <begin position="1"/>
        <end position="12"/>
    </location>
</feature>
<feature type="region of interest" description="Disordered" evidence="1">
    <location>
        <begin position="1"/>
        <end position="30"/>
    </location>
</feature>
<name>A0A9D4MBB4_DREPO</name>
<dbReference type="AlphaFoldDB" id="A0A9D4MBB4"/>
<sequence length="105" mass="11597">MALIISKEDHRRTPPPWVSDDEEDSSQSAAATGRLNRARFALARTDSIQSVSKSIYGKVPYRRAVSVPMHLLNKTPLKAICPTNSKFNLGSLANSVFQGKYYGKS</sequence>
<evidence type="ECO:0000313" key="3">
    <source>
        <dbReference type="Proteomes" id="UP000828390"/>
    </source>
</evidence>
<organism evidence="2 3">
    <name type="scientific">Dreissena polymorpha</name>
    <name type="common">Zebra mussel</name>
    <name type="synonym">Mytilus polymorpha</name>
    <dbReference type="NCBI Taxonomy" id="45954"/>
    <lineage>
        <taxon>Eukaryota</taxon>
        <taxon>Metazoa</taxon>
        <taxon>Spiralia</taxon>
        <taxon>Lophotrochozoa</taxon>
        <taxon>Mollusca</taxon>
        <taxon>Bivalvia</taxon>
        <taxon>Autobranchia</taxon>
        <taxon>Heteroconchia</taxon>
        <taxon>Euheterodonta</taxon>
        <taxon>Imparidentia</taxon>
        <taxon>Neoheterodontei</taxon>
        <taxon>Myida</taxon>
        <taxon>Dreissenoidea</taxon>
        <taxon>Dreissenidae</taxon>
        <taxon>Dreissena</taxon>
    </lineage>
</organism>
<evidence type="ECO:0000313" key="2">
    <source>
        <dbReference type="EMBL" id="KAH3873096.1"/>
    </source>
</evidence>
<accession>A0A9D4MBB4</accession>
<proteinExistence type="predicted"/>